<reference evidence="2 3" key="1">
    <citation type="submission" date="2016-03" db="EMBL/GenBank/DDBJ databases">
        <authorList>
            <person name="Ploux O."/>
        </authorList>
    </citation>
    <scope>NUCLEOTIDE SEQUENCE [LARGE SCALE GENOMIC DNA]</scope>
    <source>
        <strain evidence="2 3">UAMH 11012</strain>
    </source>
</reference>
<dbReference type="OrthoDB" id="4158087at2759"/>
<dbReference type="InterPro" id="IPR021858">
    <property type="entry name" value="Fun_TF"/>
</dbReference>
<name>A0A1L7XYQ0_9HELO</name>
<organism evidence="2 3">
    <name type="scientific">Phialocephala subalpina</name>
    <dbReference type="NCBI Taxonomy" id="576137"/>
    <lineage>
        <taxon>Eukaryota</taxon>
        <taxon>Fungi</taxon>
        <taxon>Dikarya</taxon>
        <taxon>Ascomycota</taxon>
        <taxon>Pezizomycotina</taxon>
        <taxon>Leotiomycetes</taxon>
        <taxon>Helotiales</taxon>
        <taxon>Mollisiaceae</taxon>
        <taxon>Phialocephala</taxon>
        <taxon>Phialocephala fortinii species complex</taxon>
    </lineage>
</organism>
<keyword evidence="3" id="KW-1185">Reference proteome</keyword>
<dbReference type="Pfam" id="PF11951">
    <property type="entry name" value="Fungal_trans_2"/>
    <property type="match status" value="1"/>
</dbReference>
<dbReference type="Proteomes" id="UP000184330">
    <property type="component" value="Unassembled WGS sequence"/>
</dbReference>
<evidence type="ECO:0000256" key="1">
    <source>
        <dbReference type="SAM" id="MobiDB-lite"/>
    </source>
</evidence>
<evidence type="ECO:0000313" key="3">
    <source>
        <dbReference type="Proteomes" id="UP000184330"/>
    </source>
</evidence>
<dbReference type="STRING" id="576137.A0A1L7XYQ0"/>
<dbReference type="EMBL" id="FJOG01000097">
    <property type="protein sequence ID" value="CZR70130.1"/>
    <property type="molecule type" value="Genomic_DNA"/>
</dbReference>
<dbReference type="PANTHER" id="PTHR37540">
    <property type="entry name" value="TRANSCRIPTION FACTOR (ACR-2), PUTATIVE-RELATED-RELATED"/>
    <property type="match status" value="1"/>
</dbReference>
<dbReference type="PANTHER" id="PTHR37540:SF5">
    <property type="entry name" value="TRANSCRIPTION FACTOR DOMAIN-CONTAINING PROTEIN"/>
    <property type="match status" value="1"/>
</dbReference>
<proteinExistence type="predicted"/>
<feature type="compositionally biased region" description="Basic residues" evidence="1">
    <location>
        <begin position="81"/>
        <end position="90"/>
    </location>
</feature>
<evidence type="ECO:0000313" key="2">
    <source>
        <dbReference type="EMBL" id="CZR70130.1"/>
    </source>
</evidence>
<accession>A0A1L7XYQ0</accession>
<gene>
    <name evidence="2" type="ORF">PAC_20031</name>
</gene>
<dbReference type="AlphaFoldDB" id="A0A1L7XYQ0"/>
<protein>
    <submittedName>
        <fullName evidence="2">Uncharacterized protein</fullName>
    </submittedName>
</protein>
<feature type="region of interest" description="Disordered" evidence="1">
    <location>
        <begin position="37"/>
        <end position="121"/>
    </location>
</feature>
<feature type="compositionally biased region" description="Polar residues" evidence="1">
    <location>
        <begin position="51"/>
        <end position="68"/>
    </location>
</feature>
<sequence>MKKSGNHVEGPCLKFITLDGDPSHAANDDTIRKLVKSNASRSRKGLAGLQGSPNQTASSPVPVSNSGLVSGKSRFALSSRKPLKRVRRQAASHPGGNLKDKQQGINIPGPNRETGGNSLTNLNVPNATQCLSLGSHRSIRFQPQYSPGSLPVITKSKVQTMAQHFFSQVVDMQHLFYDLVGLSKRDEAIFHGSLSIASVYYDTGANDLFHCQQTLSLVSQRLSNCTQQTSDETIGAVGLLVIHNILTGTNEHSTLHMNGLQQMVRARGGLDGLPTRLRKTLTMIDIFHATTWDCCPRFPFIQPQDDFSATLKALSSLSEKDLRLLKAYEKSHSQWSMLGMLQILRILTAVRFSDPLAVFNRLALSDAIYLLEYQLLSPQQNLETELTDEISLQEAFRLAVFLYIDKVLREMPPLNIKGLVHRLIAALKSFFDSTHAETSIRPHLGVLLWIVMISRINAYNADDVQYLLEKLVDICGYLGFKQRTDFRRYLDEVGPALQPFSEQCEEISTQIEEFNHVAR</sequence>